<gene>
    <name evidence="1" type="ORF">GCM10017566_22900</name>
</gene>
<sequence>MLREREPSARLVRQTVTVWYGEAAVIEADGGGFWAEALNGEPSQDSYTVWGSDGMIGAAVAEAGGSGRFEFPSVEEMNAVLGLWKDRQASIRTKKGKIESALESLTQLADDPESQGYLSQSRESLNLLKNQHDSMLTYIENYISKLTDATNAKHGNEESNEAVFKSHSEN</sequence>
<dbReference type="EMBL" id="BNAV01000002">
    <property type="protein sequence ID" value="GHF48992.1"/>
    <property type="molecule type" value="Genomic_DNA"/>
</dbReference>
<dbReference type="Proteomes" id="UP000658656">
    <property type="component" value="Unassembled WGS sequence"/>
</dbReference>
<organism evidence="1 2">
    <name type="scientific">Amycolatopsis bartoniae</name>
    <dbReference type="NCBI Taxonomy" id="941986"/>
    <lineage>
        <taxon>Bacteria</taxon>
        <taxon>Bacillati</taxon>
        <taxon>Actinomycetota</taxon>
        <taxon>Actinomycetes</taxon>
        <taxon>Pseudonocardiales</taxon>
        <taxon>Pseudonocardiaceae</taxon>
        <taxon>Amycolatopsis</taxon>
    </lineage>
</organism>
<comment type="caution">
    <text evidence="1">The sequence shown here is derived from an EMBL/GenBank/DDBJ whole genome shotgun (WGS) entry which is preliminary data.</text>
</comment>
<evidence type="ECO:0000313" key="2">
    <source>
        <dbReference type="Proteomes" id="UP000658656"/>
    </source>
</evidence>
<accession>A0A8H9IVN2</accession>
<evidence type="ECO:0000313" key="1">
    <source>
        <dbReference type="EMBL" id="GHF48992.1"/>
    </source>
</evidence>
<proteinExistence type="predicted"/>
<reference evidence="1" key="2">
    <citation type="submission" date="2020-09" db="EMBL/GenBank/DDBJ databases">
        <authorList>
            <person name="Sun Q."/>
            <person name="Zhou Y."/>
        </authorList>
    </citation>
    <scope>NUCLEOTIDE SEQUENCE</scope>
    <source>
        <strain evidence="1">CGMCC 4.7679</strain>
    </source>
</reference>
<reference evidence="1" key="1">
    <citation type="journal article" date="2014" name="Int. J. Syst. Evol. Microbiol.">
        <title>Complete genome sequence of Corynebacterium casei LMG S-19264T (=DSM 44701T), isolated from a smear-ripened cheese.</title>
        <authorList>
            <consortium name="US DOE Joint Genome Institute (JGI-PGF)"/>
            <person name="Walter F."/>
            <person name="Albersmeier A."/>
            <person name="Kalinowski J."/>
            <person name="Ruckert C."/>
        </authorList>
    </citation>
    <scope>NUCLEOTIDE SEQUENCE</scope>
    <source>
        <strain evidence="1">CGMCC 4.7679</strain>
    </source>
</reference>
<keyword evidence="2" id="KW-1185">Reference proteome</keyword>
<dbReference type="AlphaFoldDB" id="A0A8H9IVN2"/>
<protein>
    <submittedName>
        <fullName evidence="1">Uncharacterized protein</fullName>
    </submittedName>
</protein>
<name>A0A8H9IVN2_9PSEU</name>